<comment type="cofactor">
    <cofactor evidence="1">
        <name>heme</name>
        <dbReference type="ChEBI" id="CHEBI:30413"/>
    </cofactor>
</comment>
<evidence type="ECO:0000256" key="1">
    <source>
        <dbReference type="ARBA" id="ARBA00001971"/>
    </source>
</evidence>
<keyword evidence="10" id="KW-0408">Iron</keyword>
<evidence type="ECO:0000313" key="14">
    <source>
        <dbReference type="EMBL" id="KAK7789225.1"/>
    </source>
</evidence>
<evidence type="ECO:0000256" key="13">
    <source>
        <dbReference type="SAM" id="Phobius"/>
    </source>
</evidence>
<evidence type="ECO:0000256" key="9">
    <source>
        <dbReference type="ARBA" id="ARBA00023002"/>
    </source>
</evidence>
<dbReference type="InterPro" id="IPR036396">
    <property type="entry name" value="Cyt_P450_sf"/>
</dbReference>
<comment type="similarity">
    <text evidence="4">Belongs to the cytochrome P450 family.</text>
</comment>
<evidence type="ECO:0000256" key="6">
    <source>
        <dbReference type="ARBA" id="ARBA00022723"/>
    </source>
</evidence>
<dbReference type="Proteomes" id="UP001378592">
    <property type="component" value="Unassembled WGS sequence"/>
</dbReference>
<dbReference type="AlphaFoldDB" id="A0AAN9V2H4"/>
<dbReference type="PRINTS" id="PR00464">
    <property type="entry name" value="EP450II"/>
</dbReference>
<feature type="transmembrane region" description="Helical" evidence="13">
    <location>
        <begin position="7"/>
        <end position="27"/>
    </location>
</feature>
<proteinExistence type="inferred from homology"/>
<evidence type="ECO:0000256" key="5">
    <source>
        <dbReference type="ARBA" id="ARBA00022617"/>
    </source>
</evidence>
<accession>A0AAN9V2H4</accession>
<gene>
    <name evidence="14" type="ORF">R5R35_007050</name>
</gene>
<keyword evidence="11" id="KW-0503">Monooxygenase</keyword>
<dbReference type="InterPro" id="IPR002402">
    <property type="entry name" value="Cyt_P450_E_grp-II"/>
</dbReference>
<evidence type="ECO:0000256" key="7">
    <source>
        <dbReference type="ARBA" id="ARBA00022824"/>
    </source>
</evidence>
<protein>
    <recommendedName>
        <fullName evidence="16">Cytochrome P450</fullName>
    </recommendedName>
</protein>
<evidence type="ECO:0008006" key="16">
    <source>
        <dbReference type="Google" id="ProtNLM"/>
    </source>
</evidence>
<dbReference type="GO" id="GO:0005506">
    <property type="term" value="F:iron ion binding"/>
    <property type="evidence" value="ECO:0007669"/>
    <property type="project" value="InterPro"/>
</dbReference>
<dbReference type="Pfam" id="PF00067">
    <property type="entry name" value="p450"/>
    <property type="match status" value="1"/>
</dbReference>
<dbReference type="Gene3D" id="1.10.630.10">
    <property type="entry name" value="Cytochrome P450"/>
    <property type="match status" value="1"/>
</dbReference>
<keyword evidence="5" id="KW-0349">Heme</keyword>
<dbReference type="GO" id="GO:0004497">
    <property type="term" value="F:monooxygenase activity"/>
    <property type="evidence" value="ECO:0007669"/>
    <property type="project" value="UniProtKB-KW"/>
</dbReference>
<keyword evidence="13" id="KW-1133">Transmembrane helix</keyword>
<evidence type="ECO:0000256" key="3">
    <source>
        <dbReference type="ARBA" id="ARBA00004406"/>
    </source>
</evidence>
<name>A0AAN9V2H4_9ORTH</name>
<dbReference type="PANTHER" id="PTHR24292:SF54">
    <property type="entry name" value="CYP9F3-RELATED"/>
    <property type="match status" value="1"/>
</dbReference>
<keyword evidence="15" id="KW-1185">Reference proteome</keyword>
<dbReference type="GO" id="GO:0005789">
    <property type="term" value="C:endoplasmic reticulum membrane"/>
    <property type="evidence" value="ECO:0007669"/>
    <property type="project" value="UniProtKB-SubCell"/>
</dbReference>
<dbReference type="EMBL" id="JAZDUA010000806">
    <property type="protein sequence ID" value="KAK7789225.1"/>
    <property type="molecule type" value="Genomic_DNA"/>
</dbReference>
<comment type="caution">
    <text evidence="14">The sequence shown here is derived from an EMBL/GenBank/DDBJ whole genome shotgun (WGS) entry which is preliminary data.</text>
</comment>
<dbReference type="SUPFAM" id="SSF48264">
    <property type="entry name" value="Cytochrome P450"/>
    <property type="match status" value="1"/>
</dbReference>
<dbReference type="PANTHER" id="PTHR24292">
    <property type="entry name" value="CYTOCHROME P450"/>
    <property type="match status" value="1"/>
</dbReference>
<keyword evidence="12 13" id="KW-0472">Membrane</keyword>
<evidence type="ECO:0000256" key="8">
    <source>
        <dbReference type="ARBA" id="ARBA00022848"/>
    </source>
</evidence>
<keyword evidence="13" id="KW-0812">Transmembrane</keyword>
<organism evidence="14 15">
    <name type="scientific">Gryllus longicercus</name>
    <dbReference type="NCBI Taxonomy" id="2509291"/>
    <lineage>
        <taxon>Eukaryota</taxon>
        <taxon>Metazoa</taxon>
        <taxon>Ecdysozoa</taxon>
        <taxon>Arthropoda</taxon>
        <taxon>Hexapoda</taxon>
        <taxon>Insecta</taxon>
        <taxon>Pterygota</taxon>
        <taxon>Neoptera</taxon>
        <taxon>Polyneoptera</taxon>
        <taxon>Orthoptera</taxon>
        <taxon>Ensifera</taxon>
        <taxon>Gryllidea</taxon>
        <taxon>Grylloidea</taxon>
        <taxon>Gryllidae</taxon>
        <taxon>Gryllinae</taxon>
        <taxon>Gryllus</taxon>
    </lineage>
</organism>
<evidence type="ECO:0000256" key="10">
    <source>
        <dbReference type="ARBA" id="ARBA00023004"/>
    </source>
</evidence>
<keyword evidence="9" id="KW-0560">Oxidoreductase</keyword>
<evidence type="ECO:0000256" key="11">
    <source>
        <dbReference type="ARBA" id="ARBA00023033"/>
    </source>
</evidence>
<keyword evidence="8" id="KW-0492">Microsome</keyword>
<dbReference type="InterPro" id="IPR001128">
    <property type="entry name" value="Cyt_P450"/>
</dbReference>
<evidence type="ECO:0000256" key="12">
    <source>
        <dbReference type="ARBA" id="ARBA00023136"/>
    </source>
</evidence>
<comment type="subcellular location">
    <subcellularLocation>
        <location evidence="3">Endoplasmic reticulum membrane</location>
        <topology evidence="3">Peripheral membrane protein</topology>
    </subcellularLocation>
    <subcellularLocation>
        <location evidence="2">Microsome membrane</location>
        <topology evidence="2">Peripheral membrane protein</topology>
    </subcellularLocation>
</comment>
<evidence type="ECO:0000256" key="2">
    <source>
        <dbReference type="ARBA" id="ARBA00004174"/>
    </source>
</evidence>
<dbReference type="GO" id="GO:0020037">
    <property type="term" value="F:heme binding"/>
    <property type="evidence" value="ECO:0007669"/>
    <property type="project" value="InterPro"/>
</dbReference>
<reference evidence="14 15" key="1">
    <citation type="submission" date="2024-03" db="EMBL/GenBank/DDBJ databases">
        <title>The genome assembly and annotation of the cricket Gryllus longicercus Weissman &amp; Gray.</title>
        <authorList>
            <person name="Szrajer S."/>
            <person name="Gray D."/>
            <person name="Ylla G."/>
        </authorList>
    </citation>
    <scope>NUCLEOTIDE SEQUENCE [LARGE SCALE GENOMIC DNA]</scope>
    <source>
        <strain evidence="14">DAG 2021-001</strain>
        <tissue evidence="14">Whole body minus gut</tissue>
    </source>
</reference>
<dbReference type="GO" id="GO:0016705">
    <property type="term" value="F:oxidoreductase activity, acting on paired donors, with incorporation or reduction of molecular oxygen"/>
    <property type="evidence" value="ECO:0007669"/>
    <property type="project" value="InterPro"/>
</dbReference>
<evidence type="ECO:0000313" key="15">
    <source>
        <dbReference type="Proteomes" id="UP001378592"/>
    </source>
</evidence>
<sequence length="269" mass="31382">MAILLESFVAELLIGIVTFFLFIYWFLTNNFDYWEKRNVFYLKPIPLFGNFKDRLLFRKTNSQVSKELYDEAKGQKIFGTWMFKLPFLWIRDPEIIKRILVKDFAHFHDRGIAMDEEKNPLSANLFNLPGARWRALRTKLTPTFTSGKMKMMFGLMHECAREFVDFVRVEADANGEVEFKEVFAKLTTDIIGSCAFGLQFNSMKNPDSEFRKMGVKFLRRCECGDDNHTAVYVSGDRKVFQYAITHKGSKRFLYEGCIGHGGVSRKEQC</sequence>
<evidence type="ECO:0000256" key="4">
    <source>
        <dbReference type="ARBA" id="ARBA00010617"/>
    </source>
</evidence>
<keyword evidence="7" id="KW-0256">Endoplasmic reticulum</keyword>
<keyword evidence="6" id="KW-0479">Metal-binding</keyword>
<dbReference type="InterPro" id="IPR050476">
    <property type="entry name" value="Insect_CytP450_Detox"/>
</dbReference>